<organism evidence="1 2">
    <name type="scientific">candidate division Kazan bacterium GW2011_GWB1_52_7</name>
    <dbReference type="NCBI Taxonomy" id="1620414"/>
    <lineage>
        <taxon>Bacteria</taxon>
        <taxon>Bacteria division Kazan-3B-28</taxon>
    </lineage>
</organism>
<evidence type="ECO:0000313" key="2">
    <source>
        <dbReference type="Proteomes" id="UP000034913"/>
    </source>
</evidence>
<dbReference type="InterPro" id="IPR012505">
    <property type="entry name" value="YbbR"/>
</dbReference>
<dbReference type="Proteomes" id="UP000034913">
    <property type="component" value="Unassembled WGS sequence"/>
</dbReference>
<dbReference type="PANTHER" id="PTHR37804:SF1">
    <property type="entry name" value="CDAA REGULATORY PROTEIN CDAR"/>
    <property type="match status" value="1"/>
</dbReference>
<dbReference type="InterPro" id="IPR053154">
    <property type="entry name" value="c-di-AMP_regulator"/>
</dbReference>
<proteinExistence type="predicted"/>
<dbReference type="Pfam" id="PF07949">
    <property type="entry name" value="YbbR"/>
    <property type="match status" value="2"/>
</dbReference>
<name>A0A0G1ZFT4_UNCK3</name>
<accession>A0A0G1ZFT4</accession>
<comment type="caution">
    <text evidence="1">The sequence shown here is derived from an EMBL/GenBank/DDBJ whole genome shotgun (WGS) entry which is preliminary data.</text>
</comment>
<dbReference type="Gene3D" id="2.170.120.30">
    <property type="match status" value="2"/>
</dbReference>
<protein>
    <submittedName>
        <fullName evidence="1">YbbR family protein</fullName>
    </submittedName>
</protein>
<gene>
    <name evidence="1" type="ORF">VF00_C0002G0072</name>
</gene>
<evidence type="ECO:0000313" key="1">
    <source>
        <dbReference type="EMBL" id="KKW26747.1"/>
    </source>
</evidence>
<dbReference type="EMBL" id="LCRB01000002">
    <property type="protein sequence ID" value="KKW26747.1"/>
    <property type="molecule type" value="Genomic_DNA"/>
</dbReference>
<dbReference type="Gene3D" id="2.170.120.40">
    <property type="entry name" value="YbbR-like domain"/>
    <property type="match status" value="2"/>
</dbReference>
<reference evidence="1 2" key="1">
    <citation type="journal article" date="2015" name="Nature">
        <title>rRNA introns, odd ribosomes, and small enigmatic genomes across a large radiation of phyla.</title>
        <authorList>
            <person name="Brown C.T."/>
            <person name="Hug L.A."/>
            <person name="Thomas B.C."/>
            <person name="Sharon I."/>
            <person name="Castelle C.J."/>
            <person name="Singh A."/>
            <person name="Wilkins M.J."/>
            <person name="Williams K.H."/>
            <person name="Banfield J.F."/>
        </authorList>
    </citation>
    <scope>NUCLEOTIDE SEQUENCE [LARGE SCALE GENOMIC DNA]</scope>
</reference>
<dbReference type="AlphaFoldDB" id="A0A0G1ZFT4"/>
<sequence length="399" mass="42276">MALSTSPAVRVVLLITAILIWINVYALSYQTKVWAAPIVVSHLAPGLAVVNAVTTVEAKISGRPSALKKLTDTVFNFELDLTKVIAPGRYSLALIPSDLPADVQLIGYSPEEIVVDIDVEVSKVVPVVLDTQGWVADDYSIKQTRVVPDHVTIYGAAVLLDRITQASANVKVDRRRETFVAPVNFLVESGSGSPLGAVRISPPDGKAEVEIGAGAAVRNLGIKPSFSGELPGGFWVREVKFEPGVVLVSGTQQALDQLANLTSTPIQLGGHTSSFTDQVAVDLPSGVTLVGENLILATVAIESSQGTKQFTLVPQYINVTEGFSVTAASPASVRVVLAGAPETLKDLQRNDVVLHLNLQGALSGANMITIDQGMFTTPRGVEVVSFAPERLEVILSRSQ</sequence>
<dbReference type="PANTHER" id="PTHR37804">
    <property type="entry name" value="CDAA REGULATORY PROTEIN CDAR"/>
    <property type="match status" value="1"/>
</dbReference>